<gene>
    <name evidence="1" type="ORF">LTRI10_LOCUS29934</name>
</gene>
<proteinExistence type="predicted"/>
<organism evidence="1 2">
    <name type="scientific">Linum trigynum</name>
    <dbReference type="NCBI Taxonomy" id="586398"/>
    <lineage>
        <taxon>Eukaryota</taxon>
        <taxon>Viridiplantae</taxon>
        <taxon>Streptophyta</taxon>
        <taxon>Embryophyta</taxon>
        <taxon>Tracheophyta</taxon>
        <taxon>Spermatophyta</taxon>
        <taxon>Magnoliopsida</taxon>
        <taxon>eudicotyledons</taxon>
        <taxon>Gunneridae</taxon>
        <taxon>Pentapetalae</taxon>
        <taxon>rosids</taxon>
        <taxon>fabids</taxon>
        <taxon>Malpighiales</taxon>
        <taxon>Linaceae</taxon>
        <taxon>Linum</taxon>
    </lineage>
</organism>
<sequence>MDEEIFHELCVEFYSTFSHIILASKKSQPRVEFMLGGQPRVLTYDGFAQAMGLDTAHMTMTERQYMVDFNYQGAFSALCRPEHEQSEFKWRHTNTVKLKTQWRIIHTLITRSVVPSLQSGHLMTNRGLIALHSIRILAESMARYDRTPNNGQV</sequence>
<dbReference type="AlphaFoldDB" id="A0AAV2EST9"/>
<keyword evidence="2" id="KW-1185">Reference proteome</keyword>
<dbReference type="EMBL" id="OZ034818">
    <property type="protein sequence ID" value="CAL1389046.1"/>
    <property type="molecule type" value="Genomic_DNA"/>
</dbReference>
<evidence type="ECO:0000313" key="2">
    <source>
        <dbReference type="Proteomes" id="UP001497516"/>
    </source>
</evidence>
<name>A0AAV2EST9_9ROSI</name>
<dbReference type="Proteomes" id="UP001497516">
    <property type="component" value="Chromosome 5"/>
</dbReference>
<evidence type="ECO:0000313" key="1">
    <source>
        <dbReference type="EMBL" id="CAL1389046.1"/>
    </source>
</evidence>
<reference evidence="1 2" key="1">
    <citation type="submission" date="2024-04" db="EMBL/GenBank/DDBJ databases">
        <authorList>
            <person name="Fracassetti M."/>
        </authorList>
    </citation>
    <scope>NUCLEOTIDE SEQUENCE [LARGE SCALE GENOMIC DNA]</scope>
</reference>
<accession>A0AAV2EST9</accession>
<protein>
    <submittedName>
        <fullName evidence="1">Uncharacterized protein</fullName>
    </submittedName>
</protein>